<accession>A0A2P6QD38</accession>
<feature type="domain" description="Protein kinase" evidence="1">
    <location>
        <begin position="1"/>
        <end position="152"/>
    </location>
</feature>
<name>A0A2P6QD38_ROSCH</name>
<keyword evidence="3" id="KW-1185">Reference proteome</keyword>
<dbReference type="GO" id="GO:0004672">
    <property type="term" value="F:protein kinase activity"/>
    <property type="evidence" value="ECO:0007669"/>
    <property type="project" value="InterPro"/>
</dbReference>
<dbReference type="PROSITE" id="PS00108">
    <property type="entry name" value="PROTEIN_KINASE_ST"/>
    <property type="match status" value="1"/>
</dbReference>
<evidence type="ECO:0000313" key="2">
    <source>
        <dbReference type="EMBL" id="PRQ32079.1"/>
    </source>
</evidence>
<comment type="caution">
    <text evidence="2">The sequence shown here is derived from an EMBL/GenBank/DDBJ whole genome shotgun (WGS) entry which is preliminary data.</text>
</comment>
<dbReference type="OMA" id="DINCVLA"/>
<keyword evidence="2" id="KW-0808">Transferase</keyword>
<dbReference type="AlphaFoldDB" id="A0A2P6QD38"/>
<dbReference type="Gene3D" id="1.10.510.10">
    <property type="entry name" value="Transferase(Phosphotransferase) domain 1"/>
    <property type="match status" value="1"/>
</dbReference>
<dbReference type="InterPro" id="IPR000719">
    <property type="entry name" value="Prot_kinase_dom"/>
</dbReference>
<dbReference type="SUPFAM" id="SSF56112">
    <property type="entry name" value="Protein kinase-like (PK-like)"/>
    <property type="match status" value="1"/>
</dbReference>
<gene>
    <name evidence="2" type="ORF">RchiOBHm_Chr5g0042391</name>
</gene>
<reference evidence="2 3" key="1">
    <citation type="journal article" date="2018" name="Nat. Genet.">
        <title>The Rosa genome provides new insights in the design of modern roses.</title>
        <authorList>
            <person name="Bendahmane M."/>
        </authorList>
    </citation>
    <scope>NUCLEOTIDE SEQUENCE [LARGE SCALE GENOMIC DNA]</scope>
    <source>
        <strain evidence="3">cv. Old Blush</strain>
    </source>
</reference>
<dbReference type="GO" id="GO:0005524">
    <property type="term" value="F:ATP binding"/>
    <property type="evidence" value="ECO:0007669"/>
    <property type="project" value="InterPro"/>
</dbReference>
<evidence type="ECO:0000313" key="3">
    <source>
        <dbReference type="Proteomes" id="UP000238479"/>
    </source>
</evidence>
<dbReference type="PANTHER" id="PTHR45631">
    <property type="entry name" value="OS07G0107800 PROTEIN-RELATED"/>
    <property type="match status" value="1"/>
</dbReference>
<dbReference type="Pfam" id="PF00069">
    <property type="entry name" value="Pkinase"/>
    <property type="match status" value="1"/>
</dbReference>
<dbReference type="PANTHER" id="PTHR45631:SF202">
    <property type="entry name" value="SENESCENCE-INDUCED RECEPTOR-LIKE SERINE_THREONINE-PROTEIN KINASE"/>
    <property type="match status" value="1"/>
</dbReference>
<proteinExistence type="predicted"/>
<protein>
    <submittedName>
        <fullName evidence="2">Putative transferase, protein kinase RLK-Pelle-LRR-I-1 family</fullName>
        <ecNumber evidence="2">2.7.-.-</ecNumber>
    </submittedName>
</protein>
<organism evidence="2 3">
    <name type="scientific">Rosa chinensis</name>
    <name type="common">China rose</name>
    <dbReference type="NCBI Taxonomy" id="74649"/>
    <lineage>
        <taxon>Eukaryota</taxon>
        <taxon>Viridiplantae</taxon>
        <taxon>Streptophyta</taxon>
        <taxon>Embryophyta</taxon>
        <taxon>Tracheophyta</taxon>
        <taxon>Spermatophyta</taxon>
        <taxon>Magnoliopsida</taxon>
        <taxon>eudicotyledons</taxon>
        <taxon>Gunneridae</taxon>
        <taxon>Pentapetalae</taxon>
        <taxon>rosids</taxon>
        <taxon>fabids</taxon>
        <taxon>Rosales</taxon>
        <taxon>Rosaceae</taxon>
        <taxon>Rosoideae</taxon>
        <taxon>Rosoideae incertae sedis</taxon>
        <taxon>Rosa</taxon>
    </lineage>
</organism>
<dbReference type="EC" id="2.7.-.-" evidence="2"/>
<dbReference type="InterPro" id="IPR008271">
    <property type="entry name" value="Ser/Thr_kinase_AS"/>
</dbReference>
<evidence type="ECO:0000259" key="1">
    <source>
        <dbReference type="PROSITE" id="PS50011"/>
    </source>
</evidence>
<dbReference type="Gramene" id="PRQ32079">
    <property type="protein sequence ID" value="PRQ32079"/>
    <property type="gene ID" value="RchiOBHm_Chr5g0042391"/>
</dbReference>
<dbReference type="PROSITE" id="PS50011">
    <property type="entry name" value="PROTEIN_KINASE_DOM"/>
    <property type="match status" value="1"/>
</dbReference>
<dbReference type="InterPro" id="IPR011009">
    <property type="entry name" value="Kinase-like_dom_sf"/>
</dbReference>
<dbReference type="EMBL" id="PDCK01000043">
    <property type="protein sequence ID" value="PRQ32079.1"/>
    <property type="molecule type" value="Genomic_DNA"/>
</dbReference>
<sequence length="152" mass="17504">MHKYLHYGGKPPIIHRDVKSANILLIENFQAKVVSDFGLSRNFPTDLVTHITTSVTGTPGYLDPEYYLTSRLNEKSDVYSFGIVLLEIITNRPVISGTIERIHISQWVASMLAQGDIYSIVDPRVERIRSYLYYRFGKKFLLTFKIESIMML</sequence>
<dbReference type="Proteomes" id="UP000238479">
    <property type="component" value="Chromosome 5"/>
</dbReference>
<keyword evidence="2" id="KW-0418">Kinase</keyword>